<dbReference type="Pfam" id="PF06101">
    <property type="entry name" value="Vps62"/>
    <property type="match status" value="1"/>
</dbReference>
<accession>A0A420ISR3</accession>
<reference evidence="2 3" key="1">
    <citation type="journal article" date="2018" name="BMC Genomics">
        <title>Comparative genome analyses reveal sequence features reflecting distinct modes of host-adaptation between dicot and monocot powdery mildew.</title>
        <authorList>
            <person name="Wu Y."/>
            <person name="Ma X."/>
            <person name="Pan Z."/>
            <person name="Kale S.D."/>
            <person name="Song Y."/>
            <person name="King H."/>
            <person name="Zhang Q."/>
            <person name="Presley C."/>
            <person name="Deng X."/>
            <person name="Wei C.I."/>
            <person name="Xiao S."/>
        </authorList>
    </citation>
    <scope>NUCLEOTIDE SEQUENCE [LARGE SCALE GENOMIC DNA]</scope>
    <source>
        <strain evidence="2">UMSG3</strain>
    </source>
</reference>
<dbReference type="EMBL" id="MCBQ01007094">
    <property type="protein sequence ID" value="RKF77572.1"/>
    <property type="molecule type" value="Genomic_DNA"/>
</dbReference>
<organism evidence="2 3">
    <name type="scientific">Golovinomyces cichoracearum</name>
    <dbReference type="NCBI Taxonomy" id="62708"/>
    <lineage>
        <taxon>Eukaryota</taxon>
        <taxon>Fungi</taxon>
        <taxon>Dikarya</taxon>
        <taxon>Ascomycota</taxon>
        <taxon>Pezizomycotina</taxon>
        <taxon>Leotiomycetes</taxon>
        <taxon>Erysiphales</taxon>
        <taxon>Erysiphaceae</taxon>
        <taxon>Golovinomyces</taxon>
    </lineage>
</organism>
<proteinExistence type="predicted"/>
<evidence type="ECO:0000313" key="3">
    <source>
        <dbReference type="Proteomes" id="UP000283383"/>
    </source>
</evidence>
<dbReference type="PANTHER" id="PTHR48174">
    <property type="entry name" value="DUF946 FAMILY PROTEIN"/>
    <property type="match status" value="1"/>
</dbReference>
<dbReference type="InterPro" id="IPR009291">
    <property type="entry name" value="Vps62"/>
</dbReference>
<dbReference type="Proteomes" id="UP000283383">
    <property type="component" value="Unassembled WGS sequence"/>
</dbReference>
<keyword evidence="1" id="KW-1133">Transmembrane helix</keyword>
<sequence length="458" mass="51365">MSTKTEQYEEDAETALEEISMDDLEETAFLTDGTKPRRKSKQNSSCNRFIPSKLEHVVAAAGTLKLVIICASVFIFALALLAYLNKENNVLPESLPENAVELAQQVVEKLKDTKIPSFVLTYAPIVILDRKETYFPSDLSTHIQNTQPKFNFTPISTPPSPLNLSNLDQLNAFKDGDVYLSSREPIISLPKWLRGRKPTKRTLHTKRAVNCVIVVVEKEDREQQSVVDAFYLYFYSFNDGPRGLGRQLGNHIGDWEHNMIRFTNGTPTAIWFSQHGFGAAYTYGAVQKIGVRPAVFSARGSHSNWPEAMAHDFHTINSRIPSHLAYDYTSLGRLWDPTLSAYFYTYNGTNTTSKTSPPSPLKTPLQQIGVFSPALSSYPTGFLYFNGQWGNQQLPADSEGQEEFHGFFKWSSGPKGVGWGDKVMIRDTVCPIAFETEGPGSENNESVKLRECHVRESI</sequence>
<keyword evidence="1" id="KW-0472">Membrane</keyword>
<keyword evidence="3" id="KW-1185">Reference proteome</keyword>
<dbReference type="STRING" id="62708.A0A420ISR3"/>
<evidence type="ECO:0000313" key="2">
    <source>
        <dbReference type="EMBL" id="RKF77572.1"/>
    </source>
</evidence>
<comment type="caution">
    <text evidence="2">The sequence shown here is derived from an EMBL/GenBank/DDBJ whole genome shotgun (WGS) entry which is preliminary data.</text>
</comment>
<feature type="transmembrane region" description="Helical" evidence="1">
    <location>
        <begin position="57"/>
        <end position="84"/>
    </location>
</feature>
<evidence type="ECO:0000256" key="1">
    <source>
        <dbReference type="SAM" id="Phobius"/>
    </source>
</evidence>
<protein>
    <submittedName>
        <fullName evidence="2">Putative vacuolar protein sorting-associated protein TDA6</fullName>
    </submittedName>
</protein>
<dbReference type="AlphaFoldDB" id="A0A420ISR3"/>
<dbReference type="PANTHER" id="PTHR48174:SF5">
    <property type="entry name" value="VACUOLAR PROTEIN SORTING-ASSOCIATED PROTEIN 62"/>
    <property type="match status" value="1"/>
</dbReference>
<name>A0A420ISR3_9PEZI</name>
<gene>
    <name evidence="2" type="ORF">GcM3_070008</name>
</gene>
<keyword evidence="1" id="KW-0812">Transmembrane</keyword>